<evidence type="ECO:0008006" key="2">
    <source>
        <dbReference type="Google" id="ProtNLM"/>
    </source>
</evidence>
<feature type="non-terminal residue" evidence="1">
    <location>
        <position position="187"/>
    </location>
</feature>
<organism evidence="1">
    <name type="scientific">marine sediment metagenome</name>
    <dbReference type="NCBI Taxonomy" id="412755"/>
    <lineage>
        <taxon>unclassified sequences</taxon>
        <taxon>metagenomes</taxon>
        <taxon>ecological metagenomes</taxon>
    </lineage>
</organism>
<sequence length="187" mass="22208">MDINKTLLRKTEGYLYKYGLDQVKIKDFLTNSIPFLKRQKKAINIIDKIMKKHRKSEILPFLAELARVEHGIRELEPWVRDHVVHALLSFLLGIYIKEKFLSYKYNTYNYIFQWKIAGLLHDVGYPIEISKDISKPFTRKINEIKKNLGFSSKDIPDIYCRIIIPALYSLTNNINSFDLIQKRLDEW</sequence>
<accession>X1KG49</accession>
<reference evidence="1" key="1">
    <citation type="journal article" date="2014" name="Front. Microbiol.">
        <title>High frequency of phylogenetically diverse reductive dehalogenase-homologous genes in deep subseafloor sedimentary metagenomes.</title>
        <authorList>
            <person name="Kawai M."/>
            <person name="Futagami T."/>
            <person name="Toyoda A."/>
            <person name="Takaki Y."/>
            <person name="Nishi S."/>
            <person name="Hori S."/>
            <person name="Arai W."/>
            <person name="Tsubouchi T."/>
            <person name="Morono Y."/>
            <person name="Uchiyama I."/>
            <person name="Ito T."/>
            <person name="Fujiyama A."/>
            <person name="Inagaki F."/>
            <person name="Takami H."/>
        </authorList>
    </citation>
    <scope>NUCLEOTIDE SEQUENCE</scope>
    <source>
        <strain evidence="1">Expedition CK06-06</strain>
    </source>
</reference>
<comment type="caution">
    <text evidence="1">The sequence shown here is derived from an EMBL/GenBank/DDBJ whole genome shotgun (WGS) entry which is preliminary data.</text>
</comment>
<gene>
    <name evidence="1" type="ORF">S03H2_56717</name>
</gene>
<name>X1KG49_9ZZZZ</name>
<protein>
    <recommendedName>
        <fullName evidence="2">HD domain-containing protein</fullName>
    </recommendedName>
</protein>
<dbReference type="EMBL" id="BARU01036307">
    <property type="protein sequence ID" value="GAH89139.1"/>
    <property type="molecule type" value="Genomic_DNA"/>
</dbReference>
<dbReference type="AlphaFoldDB" id="X1KG49"/>
<proteinExistence type="predicted"/>
<evidence type="ECO:0000313" key="1">
    <source>
        <dbReference type="EMBL" id="GAH89139.1"/>
    </source>
</evidence>